<name>A0A7Y9W4U3_9BURK</name>
<comment type="caution">
    <text evidence="1">The sequence shown here is derived from an EMBL/GenBank/DDBJ whole genome shotgun (WGS) entry which is preliminary data.</text>
</comment>
<gene>
    <name evidence="1" type="ORF">GGD41_000781</name>
</gene>
<dbReference type="AlphaFoldDB" id="A0A7Y9W4U3"/>
<protein>
    <submittedName>
        <fullName evidence="1">Uncharacterized protein</fullName>
    </submittedName>
</protein>
<reference evidence="1 2" key="1">
    <citation type="submission" date="2020-07" db="EMBL/GenBank/DDBJ databases">
        <title>Exploring microbial biodiversity for novel pathways involved in the catabolism of aromatic compounds derived from lignin.</title>
        <authorList>
            <person name="Elkins J."/>
        </authorList>
    </citation>
    <scope>NUCLEOTIDE SEQUENCE [LARGE SCALE GENOMIC DNA]</scope>
    <source>
        <strain evidence="1 2">H2C3B</strain>
    </source>
</reference>
<sequence>MNETEVTFLGREKSSAMRYQSALATVIASAKLIERARSGDPSQAIGNARCAAMWLRVAATELEEVVKRQSE</sequence>
<evidence type="ECO:0000313" key="1">
    <source>
        <dbReference type="EMBL" id="NYH13553.1"/>
    </source>
</evidence>
<dbReference type="Proteomes" id="UP000572540">
    <property type="component" value="Unassembled WGS sequence"/>
</dbReference>
<dbReference type="RefSeq" id="WP_179703332.1">
    <property type="nucleotide sequence ID" value="NZ_JACCAU010000001.1"/>
</dbReference>
<accession>A0A7Y9W4U3</accession>
<dbReference type="EMBL" id="JACCAU010000001">
    <property type="protein sequence ID" value="NYH13553.1"/>
    <property type="molecule type" value="Genomic_DNA"/>
</dbReference>
<organism evidence="1 2">
    <name type="scientific">Paraburkholderia bryophila</name>
    <dbReference type="NCBI Taxonomy" id="420952"/>
    <lineage>
        <taxon>Bacteria</taxon>
        <taxon>Pseudomonadati</taxon>
        <taxon>Pseudomonadota</taxon>
        <taxon>Betaproteobacteria</taxon>
        <taxon>Burkholderiales</taxon>
        <taxon>Burkholderiaceae</taxon>
        <taxon>Paraburkholderia</taxon>
    </lineage>
</organism>
<proteinExistence type="predicted"/>
<evidence type="ECO:0000313" key="2">
    <source>
        <dbReference type="Proteomes" id="UP000572540"/>
    </source>
</evidence>